<evidence type="ECO:0000256" key="1">
    <source>
        <dbReference type="SAM" id="Phobius"/>
    </source>
</evidence>
<protein>
    <submittedName>
        <fullName evidence="2">Uncharacterized protein</fullName>
    </submittedName>
</protein>
<feature type="transmembrane region" description="Helical" evidence="1">
    <location>
        <begin position="147"/>
        <end position="164"/>
    </location>
</feature>
<dbReference type="OrthoDB" id="5596951at2759"/>
<sequence length="228" mass="26042">MKYFPHSKFILFREAWKKECMIACAEEVQSCVAGDFGPLVIPIIRQPIQPADDVTLLESFKNFVQRSITVIRFIVWIVTTLGEYVLTAAESLANGASRAWSLATYLHSLLSDEVEPSEAEKQLLRSLQDAIADERERVFHEMVRENLICGLLFMAMYFIAFGIISKFKRKTERESLYAGLEDEIVYRMSVWMCSVAVAVSVGSITLLPFFRFSASNCYSSTREITIYR</sequence>
<comment type="caution">
    <text evidence="2">The sequence shown here is derived from an EMBL/GenBank/DDBJ whole genome shotgun (WGS) entry which is preliminary data.</text>
</comment>
<keyword evidence="1" id="KW-1133">Transmembrane helix</keyword>
<dbReference type="InterPro" id="IPR008075">
    <property type="entry name" value="LIMR"/>
</dbReference>
<keyword evidence="1" id="KW-0472">Membrane</keyword>
<dbReference type="Proteomes" id="UP000835052">
    <property type="component" value="Unassembled WGS sequence"/>
</dbReference>
<evidence type="ECO:0000313" key="3">
    <source>
        <dbReference type="Proteomes" id="UP000835052"/>
    </source>
</evidence>
<dbReference type="PANTHER" id="PTHR12625">
    <property type="entry name" value="LIPOCALIN-1 INTERACTING MEMBRANE RECEPTOR LIMR"/>
    <property type="match status" value="1"/>
</dbReference>
<dbReference type="GO" id="GO:0007165">
    <property type="term" value="P:signal transduction"/>
    <property type="evidence" value="ECO:0007669"/>
    <property type="project" value="TreeGrafter"/>
</dbReference>
<reference evidence="2" key="1">
    <citation type="submission" date="2020-10" db="EMBL/GenBank/DDBJ databases">
        <authorList>
            <person name="Kikuchi T."/>
        </authorList>
    </citation>
    <scope>NUCLEOTIDE SEQUENCE</scope>
    <source>
        <strain evidence="2">NKZ352</strain>
    </source>
</reference>
<accession>A0A8S1GQ82</accession>
<gene>
    <name evidence="2" type="ORF">CAUJ_LOCUS1694</name>
</gene>
<dbReference type="GO" id="GO:0005886">
    <property type="term" value="C:plasma membrane"/>
    <property type="evidence" value="ECO:0007669"/>
    <property type="project" value="TreeGrafter"/>
</dbReference>
<dbReference type="EMBL" id="CAJGYM010000003">
    <property type="protein sequence ID" value="CAD6185775.1"/>
    <property type="molecule type" value="Genomic_DNA"/>
</dbReference>
<keyword evidence="3" id="KW-1185">Reference proteome</keyword>
<feature type="transmembrane region" description="Helical" evidence="1">
    <location>
        <begin position="184"/>
        <end position="210"/>
    </location>
</feature>
<dbReference type="GO" id="GO:0004888">
    <property type="term" value="F:transmembrane signaling receptor activity"/>
    <property type="evidence" value="ECO:0007669"/>
    <property type="project" value="TreeGrafter"/>
</dbReference>
<dbReference type="AlphaFoldDB" id="A0A8S1GQ82"/>
<keyword evidence="1" id="KW-0812">Transmembrane</keyword>
<organism evidence="2 3">
    <name type="scientific">Caenorhabditis auriculariae</name>
    <dbReference type="NCBI Taxonomy" id="2777116"/>
    <lineage>
        <taxon>Eukaryota</taxon>
        <taxon>Metazoa</taxon>
        <taxon>Ecdysozoa</taxon>
        <taxon>Nematoda</taxon>
        <taxon>Chromadorea</taxon>
        <taxon>Rhabditida</taxon>
        <taxon>Rhabditina</taxon>
        <taxon>Rhabditomorpha</taxon>
        <taxon>Rhabditoidea</taxon>
        <taxon>Rhabditidae</taxon>
        <taxon>Peloderinae</taxon>
        <taxon>Caenorhabditis</taxon>
    </lineage>
</organism>
<dbReference type="PANTHER" id="PTHR12625:SF0">
    <property type="entry name" value="PROTEIN LILIPOD"/>
    <property type="match status" value="1"/>
</dbReference>
<name>A0A8S1GQ82_9PELO</name>
<proteinExistence type="predicted"/>
<evidence type="ECO:0000313" key="2">
    <source>
        <dbReference type="EMBL" id="CAD6185775.1"/>
    </source>
</evidence>